<dbReference type="Pfam" id="PF08863">
    <property type="entry name" value="YolD"/>
    <property type="match status" value="1"/>
</dbReference>
<proteinExistence type="predicted"/>
<protein>
    <submittedName>
        <fullName evidence="1">YolD-like protein</fullName>
    </submittedName>
</protein>
<dbReference type="EMBL" id="OAOP01000002">
    <property type="protein sequence ID" value="SNX68034.1"/>
    <property type="molecule type" value="Genomic_DNA"/>
</dbReference>
<dbReference type="RefSeq" id="WP_097157437.1">
    <property type="nucleotide sequence ID" value="NZ_JBEPMQ010000001.1"/>
</dbReference>
<dbReference type="Proteomes" id="UP000219546">
    <property type="component" value="Unassembled WGS sequence"/>
</dbReference>
<accession>A0A285CKC1</accession>
<dbReference type="PANTHER" id="PTHR40051:SF1">
    <property type="entry name" value="YOLD-LIKE FAMILY PROTEIN"/>
    <property type="match status" value="1"/>
</dbReference>
<dbReference type="OrthoDB" id="1644322at2"/>
<gene>
    <name evidence="1" type="ORF">SAMN05877753_102241</name>
</gene>
<dbReference type="AlphaFoldDB" id="A0A285CKC1"/>
<evidence type="ECO:0000313" key="1">
    <source>
        <dbReference type="EMBL" id="SNX68034.1"/>
    </source>
</evidence>
<name>A0A285CKC1_9BACI</name>
<organism evidence="1 2">
    <name type="scientific">Bacillus oleivorans</name>
    <dbReference type="NCBI Taxonomy" id="1448271"/>
    <lineage>
        <taxon>Bacteria</taxon>
        <taxon>Bacillati</taxon>
        <taxon>Bacillota</taxon>
        <taxon>Bacilli</taxon>
        <taxon>Bacillales</taxon>
        <taxon>Bacillaceae</taxon>
        <taxon>Bacillus</taxon>
    </lineage>
</organism>
<dbReference type="PANTHER" id="PTHR40051">
    <property type="entry name" value="IG HYPOTHETICAL 15966"/>
    <property type="match status" value="1"/>
</dbReference>
<evidence type="ECO:0000313" key="2">
    <source>
        <dbReference type="Proteomes" id="UP000219546"/>
    </source>
</evidence>
<dbReference type="InterPro" id="IPR014962">
    <property type="entry name" value="YolD"/>
</dbReference>
<keyword evidence="2" id="KW-1185">Reference proteome</keyword>
<reference evidence="1 2" key="1">
    <citation type="submission" date="2017-08" db="EMBL/GenBank/DDBJ databases">
        <authorList>
            <person name="de Groot N.N."/>
        </authorList>
    </citation>
    <scope>NUCLEOTIDE SEQUENCE [LARGE SCALE GENOMIC DNA]</scope>
    <source>
        <strain evidence="1 2">JC228</strain>
    </source>
</reference>
<sequence length="109" mass="13087">MLRDRGRIKWTSMMLPEHVKLLRDWAEEDKYETPKELDEQQLEHMNQLLEEAIASDYPLLVTYFENHHYQTVKGQVYKVDPYQHRLYLKGENEEVVLIPFERIGQIAAV</sequence>